<feature type="domain" description="FAD-binding" evidence="3">
    <location>
        <begin position="250"/>
        <end position="310"/>
    </location>
</feature>
<comment type="caution">
    <text evidence="4">The sequence shown here is derived from an EMBL/GenBank/DDBJ whole genome shotgun (WGS) entry which is preliminary data.</text>
</comment>
<evidence type="ECO:0000313" key="5">
    <source>
        <dbReference type="Proteomes" id="UP000612585"/>
    </source>
</evidence>
<dbReference type="InterPro" id="IPR050493">
    <property type="entry name" value="FAD-dep_Monooxygenase_BioMet"/>
</dbReference>
<keyword evidence="2" id="KW-0503">Monooxygenase</keyword>
<dbReference type="EMBL" id="BOPG01000023">
    <property type="protein sequence ID" value="GIJ55982.1"/>
    <property type="molecule type" value="Genomic_DNA"/>
</dbReference>
<evidence type="ECO:0000259" key="3">
    <source>
        <dbReference type="Pfam" id="PF01494"/>
    </source>
</evidence>
<dbReference type="GO" id="GO:0071949">
    <property type="term" value="F:FAD binding"/>
    <property type="evidence" value="ECO:0007669"/>
    <property type="project" value="InterPro"/>
</dbReference>
<dbReference type="PRINTS" id="PR00420">
    <property type="entry name" value="RNGMNOXGNASE"/>
</dbReference>
<dbReference type="SUPFAM" id="SSF51905">
    <property type="entry name" value="FAD/NAD(P)-binding domain"/>
    <property type="match status" value="1"/>
</dbReference>
<keyword evidence="5" id="KW-1185">Reference proteome</keyword>
<dbReference type="Gene3D" id="3.50.50.60">
    <property type="entry name" value="FAD/NAD(P)-binding domain"/>
    <property type="match status" value="1"/>
</dbReference>
<dbReference type="Proteomes" id="UP000612585">
    <property type="component" value="Unassembled WGS sequence"/>
</dbReference>
<evidence type="ECO:0000256" key="1">
    <source>
        <dbReference type="ARBA" id="ARBA00023002"/>
    </source>
</evidence>
<sequence length="355" mass="37462">MRGAGVDVLVVGAGIAGLAVAARLHEWGANVDVVERAGGPSVIGAGIYLPANAVRALDTLGLAGQVAARGVRIMRQRVSDHTGRELFSLDVEEIWDGVGPCLAVHRSELHEVLLAGAKAVSIRWGRSPVSIVDTADGVRVVFDDGTSGGYDLVIGADGVHSAVRETVFGPSAAARPVGQVARRFVASSPSSDPVWSLMMGRGSVFLTIPIGDGRVYCYSDGPVAGYAAPVPALLDLAVAPHTAPVEEVDLPRWSRGMVLLVGDAAHATSPNMAEGAAMALEDAIVLADALTESRTLAVALTSFEERRRPRTGWVLAQTRRRDRLRVLPAGIRNAVLARAGRKIFVRNYAPLREWP</sequence>
<evidence type="ECO:0000256" key="2">
    <source>
        <dbReference type="ARBA" id="ARBA00023033"/>
    </source>
</evidence>
<proteinExistence type="predicted"/>
<accession>A0A8J3Z3E8</accession>
<reference evidence="4" key="1">
    <citation type="submission" date="2021-01" db="EMBL/GenBank/DDBJ databases">
        <title>Whole genome shotgun sequence of Virgisporangium aurantiacum NBRC 16421.</title>
        <authorList>
            <person name="Komaki H."/>
            <person name="Tamura T."/>
        </authorList>
    </citation>
    <scope>NUCLEOTIDE SEQUENCE</scope>
    <source>
        <strain evidence="4">NBRC 16421</strain>
    </source>
</reference>
<dbReference type="RefSeq" id="WP_203993575.1">
    <property type="nucleotide sequence ID" value="NZ_BOPG01000023.1"/>
</dbReference>
<keyword evidence="1" id="KW-0560">Oxidoreductase</keyword>
<dbReference type="PANTHER" id="PTHR13789">
    <property type="entry name" value="MONOOXYGENASE"/>
    <property type="match status" value="1"/>
</dbReference>
<protein>
    <submittedName>
        <fullName evidence="4">FAD-dependent oxidoreductase</fullName>
    </submittedName>
</protein>
<organism evidence="4 5">
    <name type="scientific">Virgisporangium aurantiacum</name>
    <dbReference type="NCBI Taxonomy" id="175570"/>
    <lineage>
        <taxon>Bacteria</taxon>
        <taxon>Bacillati</taxon>
        <taxon>Actinomycetota</taxon>
        <taxon>Actinomycetes</taxon>
        <taxon>Micromonosporales</taxon>
        <taxon>Micromonosporaceae</taxon>
        <taxon>Virgisporangium</taxon>
    </lineage>
</organism>
<evidence type="ECO:0000313" key="4">
    <source>
        <dbReference type="EMBL" id="GIJ55982.1"/>
    </source>
</evidence>
<dbReference type="GO" id="GO:0004497">
    <property type="term" value="F:monooxygenase activity"/>
    <property type="evidence" value="ECO:0007669"/>
    <property type="project" value="UniProtKB-KW"/>
</dbReference>
<dbReference type="AlphaFoldDB" id="A0A8J3Z3E8"/>
<dbReference type="InterPro" id="IPR036188">
    <property type="entry name" value="FAD/NAD-bd_sf"/>
</dbReference>
<feature type="domain" description="FAD-binding" evidence="3">
    <location>
        <begin position="6"/>
        <end position="167"/>
    </location>
</feature>
<name>A0A8J3Z3E8_9ACTN</name>
<dbReference type="PANTHER" id="PTHR13789:SF309">
    <property type="entry name" value="PUTATIVE (AFU_ORTHOLOGUE AFUA_6G14510)-RELATED"/>
    <property type="match status" value="1"/>
</dbReference>
<dbReference type="Pfam" id="PF01494">
    <property type="entry name" value="FAD_binding_3"/>
    <property type="match status" value="2"/>
</dbReference>
<gene>
    <name evidence="4" type="ORF">Vau01_034980</name>
</gene>
<dbReference type="InterPro" id="IPR002938">
    <property type="entry name" value="FAD-bd"/>
</dbReference>